<keyword evidence="1" id="KW-0238">DNA-binding</keyword>
<dbReference type="HOGENOM" id="CLU_066192_4_5_9"/>
<dbReference type="CDD" id="cd00093">
    <property type="entry name" value="HTH_XRE"/>
    <property type="match status" value="1"/>
</dbReference>
<comment type="caution">
    <text evidence="3">The sequence shown here is derived from an EMBL/GenBank/DDBJ whole genome shotgun (WGS) entry which is preliminary data.</text>
</comment>
<dbReference type="PROSITE" id="PS50943">
    <property type="entry name" value="HTH_CROC1"/>
    <property type="match status" value="1"/>
</dbReference>
<evidence type="ECO:0000256" key="1">
    <source>
        <dbReference type="ARBA" id="ARBA00023125"/>
    </source>
</evidence>
<dbReference type="InterPro" id="IPR010982">
    <property type="entry name" value="Lambda_DNA-bd_dom_sf"/>
</dbReference>
<name>G9WV90_9FIRM</name>
<gene>
    <name evidence="3" type="ORF">HMPREF9624_00824</name>
</gene>
<dbReference type="GO" id="GO:0003677">
    <property type="term" value="F:DNA binding"/>
    <property type="evidence" value="ECO:0007669"/>
    <property type="project" value="UniProtKB-KW"/>
</dbReference>
<feature type="domain" description="HTH cro/C1-type" evidence="2">
    <location>
        <begin position="10"/>
        <end position="64"/>
    </location>
</feature>
<dbReference type="InterPro" id="IPR001387">
    <property type="entry name" value="Cro/C1-type_HTH"/>
</dbReference>
<dbReference type="PATRIC" id="fig|796944.3.peg.1550"/>
<dbReference type="SMART" id="SM00530">
    <property type="entry name" value="HTH_XRE"/>
    <property type="match status" value="1"/>
</dbReference>
<keyword evidence="4" id="KW-1185">Reference proteome</keyword>
<dbReference type="Proteomes" id="UP000003527">
    <property type="component" value="Unassembled WGS sequence"/>
</dbReference>
<dbReference type="RefSeq" id="WP_009429953.1">
    <property type="nucleotide sequence ID" value="NZ_JH414504.1"/>
</dbReference>
<proteinExistence type="predicted"/>
<dbReference type="AlphaFoldDB" id="G9WV90"/>
<dbReference type="EMBL" id="AFZD01000017">
    <property type="protein sequence ID" value="EHL11491.1"/>
    <property type="molecule type" value="Genomic_DNA"/>
</dbReference>
<evidence type="ECO:0000313" key="3">
    <source>
        <dbReference type="EMBL" id="EHL11491.1"/>
    </source>
</evidence>
<dbReference type="Gene3D" id="1.10.260.40">
    <property type="entry name" value="lambda repressor-like DNA-binding domains"/>
    <property type="match status" value="1"/>
</dbReference>
<dbReference type="PANTHER" id="PTHR46558:SF11">
    <property type="entry name" value="HTH-TYPE TRANSCRIPTIONAL REGULATOR XRE"/>
    <property type="match status" value="1"/>
</dbReference>
<dbReference type="SUPFAM" id="SSF47413">
    <property type="entry name" value="lambda repressor-like DNA-binding domains"/>
    <property type="match status" value="1"/>
</dbReference>
<evidence type="ECO:0000313" key="4">
    <source>
        <dbReference type="Proteomes" id="UP000003527"/>
    </source>
</evidence>
<protein>
    <recommendedName>
        <fullName evidence="2">HTH cro/C1-type domain-containing protein</fullName>
    </recommendedName>
</protein>
<accession>G9WV90</accession>
<dbReference type="PANTHER" id="PTHR46558">
    <property type="entry name" value="TRACRIPTIONAL REGULATORY PROTEIN-RELATED-RELATED"/>
    <property type="match status" value="1"/>
</dbReference>
<organism evidence="3 4">
    <name type="scientific">Oribacterium asaccharolyticum ACB7</name>
    <dbReference type="NCBI Taxonomy" id="796944"/>
    <lineage>
        <taxon>Bacteria</taxon>
        <taxon>Bacillati</taxon>
        <taxon>Bacillota</taxon>
        <taxon>Clostridia</taxon>
        <taxon>Lachnospirales</taxon>
        <taxon>Lachnospiraceae</taxon>
        <taxon>Oribacterium</taxon>
    </lineage>
</organism>
<evidence type="ECO:0000259" key="2">
    <source>
        <dbReference type="PROSITE" id="PS50943"/>
    </source>
</evidence>
<sequence length="111" mass="12725">MEQKELHLRLKKLRKDCKLTQEQMAKYLGVDQTLITKLENGTRAMSVTMMDQLCSLFGCTEAYLLGQSDAYIPLNFAFRANSIQGEDLQSIAAVNKIAMNIRYMNEKLKEE</sequence>
<dbReference type="Pfam" id="PF01381">
    <property type="entry name" value="HTH_3"/>
    <property type="match status" value="1"/>
</dbReference>
<reference evidence="3 4" key="1">
    <citation type="submission" date="2011-08" db="EMBL/GenBank/DDBJ databases">
        <title>The Genome Sequence of Oribacterium sp. ACB7.</title>
        <authorList>
            <consortium name="The Broad Institute Genome Sequencing Platform"/>
            <person name="Earl A."/>
            <person name="Ward D."/>
            <person name="Feldgarden M."/>
            <person name="Gevers D."/>
            <person name="Sizova M."/>
            <person name="Hazen A."/>
            <person name="Epstein S."/>
            <person name="Young S.K."/>
            <person name="Zeng Q."/>
            <person name="Gargeya S."/>
            <person name="Fitzgerald M."/>
            <person name="Haas B."/>
            <person name="Abouelleil A."/>
            <person name="Alvarado L."/>
            <person name="Arachchi H.M."/>
            <person name="Berlin A."/>
            <person name="Brown A."/>
            <person name="Chapman S.B."/>
            <person name="Chen Z."/>
            <person name="Dunbar C."/>
            <person name="Freedman E."/>
            <person name="Gearin G."/>
            <person name="Gellesch M."/>
            <person name="Goldberg J."/>
            <person name="Griggs A."/>
            <person name="Gujja S."/>
            <person name="Heiman D."/>
            <person name="Howarth C."/>
            <person name="Larson L."/>
            <person name="Lui A."/>
            <person name="MacDonald P.J.P."/>
            <person name="Montmayeur A."/>
            <person name="Murphy C."/>
            <person name="Neiman D."/>
            <person name="Pearson M."/>
            <person name="Priest M."/>
            <person name="Roberts A."/>
            <person name="Saif S."/>
            <person name="Shea T."/>
            <person name="Shenoy N."/>
            <person name="Sisk P."/>
            <person name="Stolte C."/>
            <person name="Sykes S."/>
            <person name="Wortman J."/>
            <person name="Nusbaum C."/>
            <person name="Birren B."/>
        </authorList>
    </citation>
    <scope>NUCLEOTIDE SEQUENCE [LARGE SCALE GENOMIC DNA]</scope>
    <source>
        <strain evidence="3 4">ACB7</strain>
    </source>
</reference>